<accession>A0A4Y7RAB7</accession>
<dbReference type="Pfam" id="PF12666">
    <property type="entry name" value="PrgI"/>
    <property type="match status" value="1"/>
</dbReference>
<keyword evidence="1" id="KW-0472">Membrane</keyword>
<comment type="caution">
    <text evidence="2">The sequence shown here is derived from an EMBL/GenBank/DDBJ whole genome shotgun (WGS) entry which is preliminary data.</text>
</comment>
<gene>
    <name evidence="2" type="ORF">Psch_02654</name>
</gene>
<dbReference type="InterPro" id="IPR024414">
    <property type="entry name" value="Uncharacterised_PrgI"/>
</dbReference>
<keyword evidence="3" id="KW-1185">Reference proteome</keyword>
<organism evidence="2 3">
    <name type="scientific">Pelotomaculum schinkii</name>
    <dbReference type="NCBI Taxonomy" id="78350"/>
    <lineage>
        <taxon>Bacteria</taxon>
        <taxon>Bacillati</taxon>
        <taxon>Bacillota</taxon>
        <taxon>Clostridia</taxon>
        <taxon>Eubacteriales</taxon>
        <taxon>Desulfotomaculaceae</taxon>
        <taxon>Pelotomaculum</taxon>
    </lineage>
</organism>
<feature type="transmembrane region" description="Helical" evidence="1">
    <location>
        <begin position="49"/>
        <end position="69"/>
    </location>
</feature>
<evidence type="ECO:0000313" key="3">
    <source>
        <dbReference type="Proteomes" id="UP000298324"/>
    </source>
</evidence>
<dbReference type="Proteomes" id="UP000298324">
    <property type="component" value="Unassembled WGS sequence"/>
</dbReference>
<keyword evidence="1" id="KW-1133">Transmembrane helix</keyword>
<keyword evidence="1" id="KW-0812">Transmembrane</keyword>
<proteinExistence type="predicted"/>
<reference evidence="2 3" key="1">
    <citation type="journal article" date="2018" name="Environ. Microbiol.">
        <title>Novel energy conservation strategies and behaviour of Pelotomaculum schinkii driving syntrophic propionate catabolism.</title>
        <authorList>
            <person name="Hidalgo-Ahumada C.A.P."/>
            <person name="Nobu M.K."/>
            <person name="Narihiro T."/>
            <person name="Tamaki H."/>
            <person name="Liu W.T."/>
            <person name="Kamagata Y."/>
            <person name="Stams A.J.M."/>
            <person name="Imachi H."/>
            <person name="Sousa D.Z."/>
        </authorList>
    </citation>
    <scope>NUCLEOTIDE SEQUENCE [LARGE SCALE GENOMIC DNA]</scope>
    <source>
        <strain evidence="2 3">HH</strain>
    </source>
</reference>
<sequence length="129" mass="14639">MAYVNVPNDLSKIKTKVAFNLTKRQLICFGGAAAVGIPAYLFTRSAIGNTGAMLLMIALMLPCFLIAMYERDGLPFEKVVRNIVRATLLWPRTRPYKTDNLYSYFSDSRKEVTRLEAGKKETARSRQKR</sequence>
<name>A0A4Y7RAB7_9FIRM</name>
<dbReference type="AlphaFoldDB" id="A0A4Y7RAB7"/>
<protein>
    <submittedName>
        <fullName evidence="2">PrgI family protein</fullName>
    </submittedName>
</protein>
<evidence type="ECO:0000256" key="1">
    <source>
        <dbReference type="SAM" id="Phobius"/>
    </source>
</evidence>
<feature type="transmembrane region" description="Helical" evidence="1">
    <location>
        <begin position="26"/>
        <end position="43"/>
    </location>
</feature>
<dbReference type="EMBL" id="QFGA01000002">
    <property type="protein sequence ID" value="TEB05613.1"/>
    <property type="molecule type" value="Genomic_DNA"/>
</dbReference>
<dbReference type="RefSeq" id="WP_190240608.1">
    <property type="nucleotide sequence ID" value="NZ_QFGA01000002.1"/>
</dbReference>
<evidence type="ECO:0000313" key="2">
    <source>
        <dbReference type="EMBL" id="TEB05613.1"/>
    </source>
</evidence>